<evidence type="ECO:0000313" key="1">
    <source>
        <dbReference type="EMBL" id="QCD90316.1"/>
    </source>
</evidence>
<dbReference type="AlphaFoldDB" id="A0A4D6LQB0"/>
<sequence length="63" mass="7303">MLGNDRMLFWRETLAQARSRGNLDVLSATSRPGERFWGSERQGMAYPGKRISPKRDNVMMLLF</sequence>
<keyword evidence="2" id="KW-1185">Reference proteome</keyword>
<name>A0A4D6LQB0_VIGUN</name>
<dbReference type="Proteomes" id="UP000501690">
    <property type="component" value="Linkage Group LG4"/>
</dbReference>
<organism evidence="1 2">
    <name type="scientific">Vigna unguiculata</name>
    <name type="common">Cowpea</name>
    <dbReference type="NCBI Taxonomy" id="3917"/>
    <lineage>
        <taxon>Eukaryota</taxon>
        <taxon>Viridiplantae</taxon>
        <taxon>Streptophyta</taxon>
        <taxon>Embryophyta</taxon>
        <taxon>Tracheophyta</taxon>
        <taxon>Spermatophyta</taxon>
        <taxon>Magnoliopsida</taxon>
        <taxon>eudicotyledons</taxon>
        <taxon>Gunneridae</taxon>
        <taxon>Pentapetalae</taxon>
        <taxon>rosids</taxon>
        <taxon>fabids</taxon>
        <taxon>Fabales</taxon>
        <taxon>Fabaceae</taxon>
        <taxon>Papilionoideae</taxon>
        <taxon>50 kb inversion clade</taxon>
        <taxon>NPAAA clade</taxon>
        <taxon>indigoferoid/millettioid clade</taxon>
        <taxon>Phaseoleae</taxon>
        <taxon>Vigna</taxon>
    </lineage>
</organism>
<proteinExistence type="predicted"/>
<gene>
    <name evidence="1" type="ORF">DEO72_LG4g1271</name>
</gene>
<protein>
    <submittedName>
        <fullName evidence="1">Uncharacterized protein</fullName>
    </submittedName>
</protein>
<dbReference type="EMBL" id="CP039348">
    <property type="protein sequence ID" value="QCD90316.1"/>
    <property type="molecule type" value="Genomic_DNA"/>
</dbReference>
<evidence type="ECO:0000313" key="2">
    <source>
        <dbReference type="Proteomes" id="UP000501690"/>
    </source>
</evidence>
<reference evidence="1 2" key="1">
    <citation type="submission" date="2019-04" db="EMBL/GenBank/DDBJ databases">
        <title>An improved genome assembly and genetic linkage map for asparagus bean, Vigna unguiculata ssp. sesquipedialis.</title>
        <authorList>
            <person name="Xia Q."/>
            <person name="Zhang R."/>
            <person name="Dong Y."/>
        </authorList>
    </citation>
    <scope>NUCLEOTIDE SEQUENCE [LARGE SCALE GENOMIC DNA]</scope>
    <source>
        <tissue evidence="1">Leaf</tissue>
    </source>
</reference>
<accession>A0A4D6LQB0</accession>